<evidence type="ECO:0000256" key="7">
    <source>
        <dbReference type="ARBA" id="ARBA00023125"/>
    </source>
</evidence>
<feature type="domain" description="Helicase ATP-binding" evidence="10">
    <location>
        <begin position="614"/>
        <end position="775"/>
    </location>
</feature>
<dbReference type="InterPro" id="IPR004576">
    <property type="entry name" value="Mfd"/>
</dbReference>
<dbReference type="Gene3D" id="3.30.2060.10">
    <property type="entry name" value="Penicillin-binding protein 1b domain"/>
    <property type="match status" value="1"/>
</dbReference>
<dbReference type="Pfam" id="PF03461">
    <property type="entry name" value="TRCF"/>
    <property type="match status" value="1"/>
</dbReference>
<evidence type="ECO:0000256" key="5">
    <source>
        <dbReference type="ARBA" id="ARBA00022806"/>
    </source>
</evidence>
<dbReference type="InterPro" id="IPR011545">
    <property type="entry name" value="DEAD/DEAH_box_helicase_dom"/>
</dbReference>
<dbReference type="InterPro" id="IPR001650">
    <property type="entry name" value="Helicase_C-like"/>
</dbReference>
<dbReference type="InterPro" id="IPR047112">
    <property type="entry name" value="RecG/Mfd"/>
</dbReference>
<dbReference type="Pfam" id="PF02559">
    <property type="entry name" value="CarD_TRCF_RID"/>
    <property type="match status" value="1"/>
</dbReference>
<dbReference type="Gene3D" id="3.90.1150.50">
    <property type="entry name" value="Transcription-repair-coupling factor, D7 domain"/>
    <property type="match status" value="1"/>
</dbReference>
<accession>S7T1Q7</accession>
<dbReference type="NCBIfam" id="TIGR00580">
    <property type="entry name" value="mfd"/>
    <property type="match status" value="1"/>
</dbReference>
<dbReference type="SUPFAM" id="SSF143517">
    <property type="entry name" value="TRCF domain-like"/>
    <property type="match status" value="1"/>
</dbReference>
<dbReference type="InterPro" id="IPR037235">
    <property type="entry name" value="TRCF-like_C_D7"/>
</dbReference>
<dbReference type="GO" id="GO:0016787">
    <property type="term" value="F:hydrolase activity"/>
    <property type="evidence" value="ECO:0007669"/>
    <property type="project" value="UniProtKB-KW"/>
</dbReference>
<dbReference type="STRING" id="1121439.dsat_1585"/>
<keyword evidence="8 9" id="KW-0234">DNA repair</keyword>
<comment type="subcellular location">
    <subcellularLocation>
        <location evidence="9">Cytoplasm</location>
    </subcellularLocation>
</comment>
<gene>
    <name evidence="9" type="primary">mfd</name>
    <name evidence="12" type="ORF">dsat_1585</name>
</gene>
<dbReference type="SMART" id="SM00982">
    <property type="entry name" value="TRCF"/>
    <property type="match status" value="1"/>
</dbReference>
<keyword evidence="2 9" id="KW-0547">Nucleotide-binding</keyword>
<dbReference type="GO" id="GO:0006355">
    <property type="term" value="P:regulation of DNA-templated transcription"/>
    <property type="evidence" value="ECO:0007669"/>
    <property type="project" value="UniProtKB-UniRule"/>
</dbReference>
<dbReference type="PROSITE" id="PS51192">
    <property type="entry name" value="HELICASE_ATP_BIND_1"/>
    <property type="match status" value="1"/>
</dbReference>
<dbReference type="SMART" id="SM00487">
    <property type="entry name" value="DEXDc"/>
    <property type="match status" value="1"/>
</dbReference>
<dbReference type="CDD" id="cd17991">
    <property type="entry name" value="DEXHc_TRCF"/>
    <property type="match status" value="1"/>
</dbReference>
<evidence type="ECO:0000313" key="13">
    <source>
        <dbReference type="Proteomes" id="UP000014975"/>
    </source>
</evidence>
<dbReference type="InterPro" id="IPR027417">
    <property type="entry name" value="P-loop_NTPase"/>
</dbReference>
<feature type="domain" description="Helicase C-terminal" evidence="11">
    <location>
        <begin position="796"/>
        <end position="950"/>
    </location>
</feature>
<dbReference type="Gene3D" id="2.40.10.170">
    <property type="match status" value="1"/>
</dbReference>
<evidence type="ECO:0000256" key="9">
    <source>
        <dbReference type="HAMAP-Rule" id="MF_00969"/>
    </source>
</evidence>
<dbReference type="InterPro" id="IPR014001">
    <property type="entry name" value="Helicase_ATP-bd"/>
</dbReference>
<dbReference type="HAMAP" id="MF_00969">
    <property type="entry name" value="TRCF"/>
    <property type="match status" value="1"/>
</dbReference>
<dbReference type="SMART" id="SM00490">
    <property type="entry name" value="HELICc"/>
    <property type="match status" value="1"/>
</dbReference>
<dbReference type="GO" id="GO:0003684">
    <property type="term" value="F:damaged DNA binding"/>
    <property type="evidence" value="ECO:0007669"/>
    <property type="project" value="InterPro"/>
</dbReference>
<dbReference type="GO" id="GO:0005524">
    <property type="term" value="F:ATP binding"/>
    <property type="evidence" value="ECO:0007669"/>
    <property type="project" value="UniProtKB-UniRule"/>
</dbReference>
<keyword evidence="7 9" id="KW-0238">DNA-binding</keyword>
<evidence type="ECO:0000256" key="2">
    <source>
        <dbReference type="ARBA" id="ARBA00022741"/>
    </source>
</evidence>
<dbReference type="SMART" id="SM01058">
    <property type="entry name" value="CarD_TRCF"/>
    <property type="match status" value="1"/>
</dbReference>
<evidence type="ECO:0000259" key="11">
    <source>
        <dbReference type="PROSITE" id="PS51194"/>
    </source>
</evidence>
<dbReference type="Pfam" id="PF00270">
    <property type="entry name" value="DEAD"/>
    <property type="match status" value="1"/>
</dbReference>
<dbReference type="GO" id="GO:0005737">
    <property type="term" value="C:cytoplasm"/>
    <property type="evidence" value="ECO:0007669"/>
    <property type="project" value="UniProtKB-SubCell"/>
</dbReference>
<sequence length="1153" mass="128995">MHFPRKIQEFISGRGENLRVFKSGHASQAMVAAALGRQGKSVVWVLPDERSARSAKALLGLLSGERDEEIVFLPEYRAGWPDPREWAVRWAALSRLSARLGRVAVVLSADNLLPKWPPVETAMGAELRLRRGEEILSEMVLEQLVLWGYRRTAMVAQPGEMAMRGDILDVFAPGFEHPARLEFFGDTLEDIRLFNAQNQRSQADLNEIAFVPAAPAILSPELGEQALAGLSRLKTTGQINAQALSRFGRAITETDASILPGLYYQEPARLSDYFPRDAVYLLTGGAVLRTKMEEAVWNWQEFCQKQRTDAGISFRDDLLLWPEEDARKSWAGKRHIAFEELVVGVAKDGVELPERQLDSFGDLFWKPDDQKRPWTALVAALRKWGAEEGQTLLGFQSSRSRSRFLKMAAQEDISLHTEYAPDRRGLYALISPLSRGMELDWAGVRILSEDILQPGESAVRAPRAKDWKGLSTSDEITPGDLLVHRDYGLARFAGLHRLAHGEVANDYLLLLFDGEDKLYLPVDRMRLVQRYKGPEGANPALDSLRGARWRAAKERARKAIEKIAQELVEMYAYRRVAKGYAYSPPGELYREFEAGFGFEETPDQARAILDVIEDMEKPEPMDRLVCGDVGFGKTEVALRAAFRAVADGKQVALLCPTTVLAEQHYHTFKARMANFAVSVAMLSRFVPKPEQKLIASAAARGSVDVLIGTHRMLSADISMPRLGLMILDEEQRFGVKHKEKLKEMKRTIDCLTLTATPIPRTLQLSLSGIRSLSVIETPPLDRKPVETALIERDDGMLKRILERELERKGQVFWVHNRVRTLDGVVEYVRNLVPGARVGMAHGQMSAPALEEAMRAFWHGEMDVLVCTAIVESGLDFPNANTLVVDQAQMFGLGQLYQLRGRVGRSERQAFAYFVVPSMAAVPEDARKRLRVILDMDFLGAGFRVAMEDLRLRGAGNILGESQSGQIAKVGLDLFLEMLEEEVRRVRGDLTTSLPETEMNFVIPAHIPENYIPDAQDRLNWYKALAAARNADEARELAMEVKDRFGKLPEPLINFLAALDLKRILVALGATRADVYPGRVTVHWSGEGGAPDPERIFAWLQSRREWARLLPPGKLETRLPDHTATAEGLAWLHDELAALAPVEGDRPGALQLQV</sequence>
<keyword evidence="1 9" id="KW-0963">Cytoplasm</keyword>
<dbReference type="InterPro" id="IPR036101">
    <property type="entry name" value="CarD-like/TRCF_RID_sf"/>
</dbReference>
<dbReference type="Pfam" id="PF17757">
    <property type="entry name" value="UvrB_inter"/>
    <property type="match status" value="1"/>
</dbReference>
<dbReference type="Proteomes" id="UP000014975">
    <property type="component" value="Unassembled WGS sequence"/>
</dbReference>
<evidence type="ECO:0000256" key="1">
    <source>
        <dbReference type="ARBA" id="ARBA00022490"/>
    </source>
</evidence>
<comment type="function">
    <text evidence="9">Couples transcription and DNA repair by recognizing RNA polymerase (RNAP) stalled at DNA lesions. Mediates ATP-dependent release of RNAP and its truncated transcript from the DNA, and recruitment of nucleotide excision repair machinery to the damaged site.</text>
</comment>
<dbReference type="PROSITE" id="PS51194">
    <property type="entry name" value="HELICASE_CTER"/>
    <property type="match status" value="1"/>
</dbReference>
<dbReference type="InterPro" id="IPR041471">
    <property type="entry name" value="UvrB_inter"/>
</dbReference>
<dbReference type="SUPFAM" id="SSF141259">
    <property type="entry name" value="CarD-like"/>
    <property type="match status" value="1"/>
</dbReference>
<evidence type="ECO:0000256" key="8">
    <source>
        <dbReference type="ARBA" id="ARBA00023204"/>
    </source>
</evidence>
<dbReference type="eggNOG" id="COG1197">
    <property type="taxonomic scope" value="Bacteria"/>
</dbReference>
<dbReference type="SUPFAM" id="SSF52540">
    <property type="entry name" value="P-loop containing nucleoside triphosphate hydrolases"/>
    <property type="match status" value="3"/>
</dbReference>
<keyword evidence="6 9" id="KW-0067">ATP-binding</keyword>
<dbReference type="EMBL" id="ATHI01000032">
    <property type="protein sequence ID" value="EPR30445.1"/>
    <property type="molecule type" value="Genomic_DNA"/>
</dbReference>
<evidence type="ECO:0000256" key="6">
    <source>
        <dbReference type="ARBA" id="ARBA00022840"/>
    </source>
</evidence>
<dbReference type="EC" id="3.6.4.-" evidence="9"/>
<dbReference type="PANTHER" id="PTHR47964:SF1">
    <property type="entry name" value="ATP-DEPENDENT DNA HELICASE HOMOLOG RECG, CHLOROPLASTIC"/>
    <property type="match status" value="1"/>
</dbReference>
<keyword evidence="3 9" id="KW-0227">DNA damage</keyword>
<keyword evidence="5" id="KW-0347">Helicase</keyword>
<organism evidence="12 13">
    <name type="scientific">Alkalidesulfovibrio alkalitolerans DSM 16529</name>
    <dbReference type="NCBI Taxonomy" id="1121439"/>
    <lineage>
        <taxon>Bacteria</taxon>
        <taxon>Pseudomonadati</taxon>
        <taxon>Thermodesulfobacteriota</taxon>
        <taxon>Desulfovibrionia</taxon>
        <taxon>Desulfovibrionales</taxon>
        <taxon>Desulfovibrionaceae</taxon>
        <taxon>Alkalidesulfovibrio</taxon>
    </lineage>
</organism>
<dbReference type="GO" id="GO:0000716">
    <property type="term" value="P:transcription-coupled nucleotide-excision repair, DNA damage recognition"/>
    <property type="evidence" value="ECO:0007669"/>
    <property type="project" value="UniProtKB-UniRule"/>
</dbReference>
<dbReference type="Gene3D" id="3.40.50.11180">
    <property type="match status" value="1"/>
</dbReference>
<dbReference type="AlphaFoldDB" id="S7T1Q7"/>
<evidence type="ECO:0000313" key="12">
    <source>
        <dbReference type="EMBL" id="EPR30445.1"/>
    </source>
</evidence>
<dbReference type="RefSeq" id="WP_020888281.1">
    <property type="nucleotide sequence ID" value="NZ_ATHI01000032.1"/>
</dbReference>
<reference evidence="12 13" key="1">
    <citation type="journal article" date="2013" name="Genome Announc.">
        <title>Draft genome sequences for three mercury-methylating, sulfate-reducing bacteria.</title>
        <authorList>
            <person name="Brown S.D."/>
            <person name="Hurt R.A.Jr."/>
            <person name="Gilmour C.C."/>
            <person name="Elias D.A."/>
        </authorList>
    </citation>
    <scope>NUCLEOTIDE SEQUENCE [LARGE SCALE GENOMIC DNA]</scope>
    <source>
        <strain evidence="12 13">DSM 16529</strain>
    </source>
</reference>
<comment type="similarity">
    <text evidence="9">In the N-terminal section; belongs to the UvrB family.</text>
</comment>
<dbReference type="Gene3D" id="3.40.50.300">
    <property type="entry name" value="P-loop containing nucleotide triphosphate hydrolases"/>
    <property type="match status" value="2"/>
</dbReference>
<keyword evidence="13" id="KW-1185">Reference proteome</keyword>
<comment type="caution">
    <text evidence="12">The sequence shown here is derived from an EMBL/GenBank/DDBJ whole genome shotgun (WGS) entry which is preliminary data.</text>
</comment>
<evidence type="ECO:0000256" key="3">
    <source>
        <dbReference type="ARBA" id="ARBA00022763"/>
    </source>
</evidence>
<protein>
    <recommendedName>
        <fullName evidence="9">Transcription-repair-coupling factor</fullName>
        <shortName evidence="9">TRCF</shortName>
        <ecNumber evidence="9">3.6.4.-</ecNumber>
    </recommendedName>
</protein>
<dbReference type="InterPro" id="IPR005118">
    <property type="entry name" value="TRCF_C"/>
</dbReference>
<dbReference type="PATRIC" id="fig|1121439.3.peg.2972"/>
<comment type="similarity">
    <text evidence="9">In the C-terminal section; belongs to the helicase family. RecG subfamily.</text>
</comment>
<evidence type="ECO:0000259" key="10">
    <source>
        <dbReference type="PROSITE" id="PS51192"/>
    </source>
</evidence>
<dbReference type="PANTHER" id="PTHR47964">
    <property type="entry name" value="ATP-DEPENDENT DNA HELICASE HOMOLOG RECG, CHLOROPLASTIC"/>
    <property type="match status" value="1"/>
</dbReference>
<name>S7T1Q7_9BACT</name>
<proteinExistence type="inferred from homology"/>
<dbReference type="InterPro" id="IPR003711">
    <property type="entry name" value="CarD-like/TRCF_RID"/>
</dbReference>
<dbReference type="Pfam" id="PF00271">
    <property type="entry name" value="Helicase_C"/>
    <property type="match status" value="1"/>
</dbReference>
<keyword evidence="4 9" id="KW-0378">Hydrolase</keyword>
<dbReference type="GO" id="GO:0003678">
    <property type="term" value="F:DNA helicase activity"/>
    <property type="evidence" value="ECO:0007669"/>
    <property type="project" value="TreeGrafter"/>
</dbReference>
<evidence type="ECO:0000256" key="4">
    <source>
        <dbReference type="ARBA" id="ARBA00022801"/>
    </source>
</evidence>